<keyword evidence="1" id="KW-0472">Membrane</keyword>
<evidence type="ECO:0000256" key="1">
    <source>
        <dbReference type="SAM" id="Phobius"/>
    </source>
</evidence>
<organism evidence="2 3">
    <name type="scientific">Rozella allomycis (strain CSF55)</name>
    <dbReference type="NCBI Taxonomy" id="988480"/>
    <lineage>
        <taxon>Eukaryota</taxon>
        <taxon>Fungi</taxon>
        <taxon>Fungi incertae sedis</taxon>
        <taxon>Cryptomycota</taxon>
        <taxon>Cryptomycota incertae sedis</taxon>
        <taxon>Rozella</taxon>
    </lineage>
</organism>
<name>A0A4P9YG01_ROZAC</name>
<feature type="transmembrane region" description="Helical" evidence="1">
    <location>
        <begin position="115"/>
        <end position="136"/>
    </location>
</feature>
<dbReference type="AlphaFoldDB" id="A0A4P9YG01"/>
<evidence type="ECO:0000313" key="2">
    <source>
        <dbReference type="EMBL" id="RKP18417.1"/>
    </source>
</evidence>
<proteinExistence type="predicted"/>
<sequence>MQSLNSAVCFDPKSLDIDLRRVLSQKYKDEKQAKFKRYGDFNLNQTASQLYGRDRTIKCLRQITKRKPRRSLHPSAAVPMNGIRNSIFSIKVCEQVRRWCLFHDALLHLRVENQIFNLVNFCVMSACVFALLSYFICSRLIVWTDRFGNVNTVYNEPEGVAKYLLEKKAHVDIGHSSAFRLSAKVPHAKIWFIWPL</sequence>
<dbReference type="Proteomes" id="UP000281549">
    <property type="component" value="Unassembled WGS sequence"/>
</dbReference>
<dbReference type="EMBL" id="ML005466">
    <property type="protein sequence ID" value="RKP18417.1"/>
    <property type="molecule type" value="Genomic_DNA"/>
</dbReference>
<accession>A0A4P9YG01</accession>
<keyword evidence="1" id="KW-0812">Transmembrane</keyword>
<evidence type="ECO:0000313" key="3">
    <source>
        <dbReference type="Proteomes" id="UP000281549"/>
    </source>
</evidence>
<gene>
    <name evidence="2" type="ORF">ROZALSC1DRAFT_23262</name>
</gene>
<reference evidence="3" key="1">
    <citation type="journal article" date="2018" name="Nat. Microbiol.">
        <title>Leveraging single-cell genomics to expand the fungal tree of life.</title>
        <authorList>
            <person name="Ahrendt S.R."/>
            <person name="Quandt C.A."/>
            <person name="Ciobanu D."/>
            <person name="Clum A."/>
            <person name="Salamov A."/>
            <person name="Andreopoulos B."/>
            <person name="Cheng J.F."/>
            <person name="Woyke T."/>
            <person name="Pelin A."/>
            <person name="Henrissat B."/>
            <person name="Reynolds N.K."/>
            <person name="Benny G.L."/>
            <person name="Smith M.E."/>
            <person name="James T.Y."/>
            <person name="Grigoriev I.V."/>
        </authorList>
    </citation>
    <scope>NUCLEOTIDE SEQUENCE [LARGE SCALE GENOMIC DNA]</scope>
    <source>
        <strain evidence="3">CSF55</strain>
    </source>
</reference>
<keyword evidence="1" id="KW-1133">Transmembrane helix</keyword>
<protein>
    <submittedName>
        <fullName evidence="2">Uncharacterized protein</fullName>
    </submittedName>
</protein>